<evidence type="ECO:0000313" key="1">
    <source>
        <dbReference type="EMBL" id="KAJ3492505.1"/>
    </source>
</evidence>
<dbReference type="Proteomes" id="UP001148737">
    <property type="component" value="Unassembled WGS sequence"/>
</dbReference>
<name>A0ACC1QSR7_9HYPO</name>
<organism evidence="1 2">
    <name type="scientific">Lecanicillium saksenae</name>
    <dbReference type="NCBI Taxonomy" id="468837"/>
    <lineage>
        <taxon>Eukaryota</taxon>
        <taxon>Fungi</taxon>
        <taxon>Dikarya</taxon>
        <taxon>Ascomycota</taxon>
        <taxon>Pezizomycotina</taxon>
        <taxon>Sordariomycetes</taxon>
        <taxon>Hypocreomycetidae</taxon>
        <taxon>Hypocreales</taxon>
        <taxon>Cordycipitaceae</taxon>
        <taxon>Lecanicillium</taxon>
    </lineage>
</organism>
<keyword evidence="2" id="KW-1185">Reference proteome</keyword>
<dbReference type="EMBL" id="JANAKD010000593">
    <property type="protein sequence ID" value="KAJ3492505.1"/>
    <property type="molecule type" value="Genomic_DNA"/>
</dbReference>
<proteinExistence type="predicted"/>
<gene>
    <name evidence="1" type="ORF">NLG97_g5351</name>
</gene>
<accession>A0ACC1QSR7</accession>
<evidence type="ECO:0000313" key="2">
    <source>
        <dbReference type="Proteomes" id="UP001148737"/>
    </source>
</evidence>
<protein>
    <submittedName>
        <fullName evidence="1">Uncharacterized protein</fullName>
    </submittedName>
</protein>
<comment type="caution">
    <text evidence="1">The sequence shown here is derived from an EMBL/GenBank/DDBJ whole genome shotgun (WGS) entry which is preliminary data.</text>
</comment>
<sequence>METIVGSKAFNGIDEAVWNHTFVITTERLVVGNGVLIMIFDQQAQLKWSGKDTSEGNGPGKPGKPISPGDNVVVYDATVRFH</sequence>
<reference evidence="1" key="1">
    <citation type="submission" date="2022-07" db="EMBL/GenBank/DDBJ databases">
        <title>Genome Sequence of Lecanicillium saksenae.</title>
        <authorList>
            <person name="Buettner E."/>
        </authorList>
    </citation>
    <scope>NUCLEOTIDE SEQUENCE</scope>
    <source>
        <strain evidence="1">VT-O1</strain>
    </source>
</reference>